<organism evidence="2 3">
    <name type="scientific">Ponticaulis profundi</name>
    <dbReference type="NCBI Taxonomy" id="2665222"/>
    <lineage>
        <taxon>Bacteria</taxon>
        <taxon>Pseudomonadati</taxon>
        <taxon>Pseudomonadota</taxon>
        <taxon>Alphaproteobacteria</taxon>
        <taxon>Hyphomonadales</taxon>
        <taxon>Hyphomonadaceae</taxon>
        <taxon>Ponticaulis</taxon>
    </lineage>
</organism>
<reference evidence="3" key="1">
    <citation type="journal article" date="2019" name="Int. J. Syst. Evol. Microbiol.">
        <title>The Global Catalogue of Microorganisms (GCM) 10K type strain sequencing project: providing services to taxonomists for standard genome sequencing and annotation.</title>
        <authorList>
            <consortium name="The Broad Institute Genomics Platform"/>
            <consortium name="The Broad Institute Genome Sequencing Center for Infectious Disease"/>
            <person name="Wu L."/>
            <person name="Ma J."/>
        </authorList>
    </citation>
    <scope>NUCLEOTIDE SEQUENCE [LARGE SCALE GENOMIC DNA]</scope>
    <source>
        <strain evidence="3">CGMCC-1.15741</strain>
    </source>
</reference>
<evidence type="ECO:0000313" key="2">
    <source>
        <dbReference type="EMBL" id="MFC6196772.1"/>
    </source>
</evidence>
<feature type="transmembrane region" description="Helical" evidence="1">
    <location>
        <begin position="35"/>
        <end position="54"/>
    </location>
</feature>
<accession>A0ABW1S5X3</accession>
<sequence length="63" mass="6996">MNILNRLVGVLFILAAAFLLMNLPEAQLPRDRQIVLSVLPASIGFAMLTGMVRIQDLGNWFGR</sequence>
<name>A0ABW1S5X3_9PROT</name>
<keyword evidence="3" id="KW-1185">Reference proteome</keyword>
<keyword evidence="1" id="KW-1133">Transmembrane helix</keyword>
<keyword evidence="1" id="KW-0812">Transmembrane</keyword>
<feature type="transmembrane region" description="Helical" evidence="1">
    <location>
        <begin position="6"/>
        <end position="23"/>
    </location>
</feature>
<dbReference type="EMBL" id="JBHSSW010000003">
    <property type="protein sequence ID" value="MFC6196772.1"/>
    <property type="molecule type" value="Genomic_DNA"/>
</dbReference>
<evidence type="ECO:0000256" key="1">
    <source>
        <dbReference type="SAM" id="Phobius"/>
    </source>
</evidence>
<proteinExistence type="predicted"/>
<evidence type="ECO:0000313" key="3">
    <source>
        <dbReference type="Proteomes" id="UP001596303"/>
    </source>
</evidence>
<keyword evidence="1" id="KW-0472">Membrane</keyword>
<dbReference type="Proteomes" id="UP001596303">
    <property type="component" value="Unassembled WGS sequence"/>
</dbReference>
<comment type="caution">
    <text evidence="2">The sequence shown here is derived from an EMBL/GenBank/DDBJ whole genome shotgun (WGS) entry which is preliminary data.</text>
</comment>
<dbReference type="RefSeq" id="WP_377374635.1">
    <property type="nucleotide sequence ID" value="NZ_JBHSSW010000003.1"/>
</dbReference>
<gene>
    <name evidence="2" type="ORF">ACFQDM_01705</name>
</gene>
<protein>
    <submittedName>
        <fullName evidence="2">Uncharacterized protein</fullName>
    </submittedName>
</protein>